<keyword evidence="5" id="KW-1185">Reference proteome</keyword>
<reference evidence="4 5" key="1">
    <citation type="journal article" date="2018" name="Mol. Genet. Genomics">
        <title>The red deer Cervus elaphus genome CerEla1.0: sequencing, annotating, genes, and chromosomes.</title>
        <authorList>
            <person name="Bana N.A."/>
            <person name="Nyiri A."/>
            <person name="Nagy J."/>
            <person name="Frank K."/>
            <person name="Nagy T."/>
            <person name="Steger V."/>
            <person name="Schiller M."/>
            <person name="Lakatos P."/>
            <person name="Sugar L."/>
            <person name="Horn P."/>
            <person name="Barta E."/>
            <person name="Orosz L."/>
        </authorList>
    </citation>
    <scope>NUCLEOTIDE SEQUENCE [LARGE SCALE GENOMIC DNA]</scope>
    <source>
        <strain evidence="4">Hungarian</strain>
    </source>
</reference>
<name>A0A212DI16_CEREH</name>
<accession>A0A212DI16</accession>
<keyword evidence="2" id="KW-0325">Glycoprotein</keyword>
<dbReference type="PANTHER" id="PTHR11339">
    <property type="entry name" value="EXTRACELLULAR MATRIX GLYCOPROTEIN RELATED"/>
    <property type="match status" value="1"/>
</dbReference>
<proteinExistence type="predicted"/>
<evidence type="ECO:0000259" key="3">
    <source>
        <dbReference type="PROSITE" id="PS51233"/>
    </source>
</evidence>
<dbReference type="InterPro" id="IPR001846">
    <property type="entry name" value="VWF_type-D"/>
</dbReference>
<evidence type="ECO:0000256" key="1">
    <source>
        <dbReference type="ARBA" id="ARBA00023157"/>
    </source>
</evidence>
<dbReference type="PANTHER" id="PTHR11339:SF228">
    <property type="entry name" value="OTOGELIN"/>
    <property type="match status" value="1"/>
</dbReference>
<keyword evidence="1" id="KW-1015">Disulfide bond</keyword>
<feature type="domain" description="VWFD" evidence="3">
    <location>
        <begin position="1"/>
        <end position="83"/>
    </location>
</feature>
<gene>
    <name evidence="4" type="ORF">Celaphus_00009041</name>
</gene>
<dbReference type="GO" id="GO:0005615">
    <property type="term" value="C:extracellular space"/>
    <property type="evidence" value="ECO:0007669"/>
    <property type="project" value="TreeGrafter"/>
</dbReference>
<dbReference type="PROSITE" id="PS51233">
    <property type="entry name" value="VWFD"/>
    <property type="match status" value="1"/>
</dbReference>
<feature type="non-terminal residue" evidence="4">
    <location>
        <position position="100"/>
    </location>
</feature>
<evidence type="ECO:0000313" key="5">
    <source>
        <dbReference type="Proteomes" id="UP000242450"/>
    </source>
</evidence>
<dbReference type="EMBL" id="MKHE01000001">
    <property type="protein sequence ID" value="OWK17878.1"/>
    <property type="molecule type" value="Genomic_DNA"/>
</dbReference>
<dbReference type="OrthoDB" id="160294at2759"/>
<dbReference type="Pfam" id="PF00094">
    <property type="entry name" value="VWD"/>
    <property type="match status" value="1"/>
</dbReference>
<comment type="caution">
    <text evidence="4">The sequence shown here is derived from an EMBL/GenBank/DDBJ whole genome shotgun (WGS) entry which is preliminary data.</text>
</comment>
<evidence type="ECO:0000256" key="2">
    <source>
        <dbReference type="ARBA" id="ARBA00023180"/>
    </source>
</evidence>
<dbReference type="Proteomes" id="UP000242450">
    <property type="component" value="Chromosome 1"/>
</dbReference>
<organism evidence="4 5">
    <name type="scientific">Cervus elaphus hippelaphus</name>
    <name type="common">European red deer</name>
    <dbReference type="NCBI Taxonomy" id="46360"/>
    <lineage>
        <taxon>Eukaryota</taxon>
        <taxon>Metazoa</taxon>
        <taxon>Chordata</taxon>
        <taxon>Craniata</taxon>
        <taxon>Vertebrata</taxon>
        <taxon>Euteleostomi</taxon>
        <taxon>Mammalia</taxon>
        <taxon>Eutheria</taxon>
        <taxon>Laurasiatheria</taxon>
        <taxon>Artiodactyla</taxon>
        <taxon>Ruminantia</taxon>
        <taxon>Pecora</taxon>
        <taxon>Cervidae</taxon>
        <taxon>Cervinae</taxon>
        <taxon>Cervus</taxon>
    </lineage>
</organism>
<dbReference type="AlphaFoldDB" id="A0A212DI16"/>
<dbReference type="InterPro" id="IPR050780">
    <property type="entry name" value="Mucin_vWF_Thrombospondin_sf"/>
</dbReference>
<dbReference type="GO" id="GO:0031012">
    <property type="term" value="C:extracellular matrix"/>
    <property type="evidence" value="ECO:0007669"/>
    <property type="project" value="TreeGrafter"/>
</dbReference>
<protein>
    <submittedName>
        <fullName evidence="4">OTOG</fullName>
    </submittedName>
</protein>
<evidence type="ECO:0000313" key="4">
    <source>
        <dbReference type="EMBL" id="OWK17878.1"/>
    </source>
</evidence>
<sequence length="100" mass="11113">AFEIRRLSSVFLRVRTNVGVRVLYDREGLRLYLQVDQRWVEDTVGLCGTFNGNTQDDFLSPVGVPESTPQLFGNSWKTLSACSPLVSGSPLDPCDVHLQA</sequence>
<feature type="non-terminal residue" evidence="4">
    <location>
        <position position="1"/>
    </location>
</feature>